<dbReference type="KEGG" id="bayd:BSPP4475_06760"/>
<organism evidence="2 3">
    <name type="scientific">Brevibacillus aydinogluensis</name>
    <dbReference type="NCBI Taxonomy" id="927786"/>
    <lineage>
        <taxon>Bacteria</taxon>
        <taxon>Bacillati</taxon>
        <taxon>Bacillota</taxon>
        <taxon>Bacilli</taxon>
        <taxon>Bacillales</taxon>
        <taxon>Paenibacillaceae</taxon>
        <taxon>Brevibacillus</taxon>
    </lineage>
</organism>
<gene>
    <name evidence="2" type="ORF">BSPP4475_06760</name>
</gene>
<dbReference type="Proteomes" id="UP001189619">
    <property type="component" value="Chromosome"/>
</dbReference>
<keyword evidence="3" id="KW-1185">Reference proteome</keyword>
<dbReference type="RefSeq" id="WP_256379846.1">
    <property type="nucleotide sequence ID" value="NZ_OY569118.1"/>
</dbReference>
<keyword evidence="1" id="KW-0472">Membrane</keyword>
<reference evidence="2" key="1">
    <citation type="submission" date="2023-07" db="EMBL/GenBank/DDBJ databases">
        <authorList>
            <person name="Ivanov I."/>
            <person name="Teneva D."/>
            <person name="Stoikov I."/>
        </authorList>
    </citation>
    <scope>NUCLEOTIDE SEQUENCE</scope>
    <source>
        <strain evidence="2">4475</strain>
    </source>
</reference>
<keyword evidence="1" id="KW-1133">Transmembrane helix</keyword>
<dbReference type="AlphaFoldDB" id="A0AA48M664"/>
<sequence>MKEKENRPTPTQELQLIGQVLSLIGAVLQLIGYVVELNDKKK</sequence>
<dbReference type="EMBL" id="OY569118">
    <property type="protein sequence ID" value="CAJ1002006.1"/>
    <property type="molecule type" value="Genomic_DNA"/>
</dbReference>
<proteinExistence type="predicted"/>
<evidence type="ECO:0000256" key="1">
    <source>
        <dbReference type="SAM" id="Phobius"/>
    </source>
</evidence>
<keyword evidence="1" id="KW-0812">Transmembrane</keyword>
<accession>A0AA48M664</accession>
<protein>
    <submittedName>
        <fullName evidence="2">Uncharacterized protein</fullName>
    </submittedName>
</protein>
<name>A0AA48M664_9BACL</name>
<feature type="transmembrane region" description="Helical" evidence="1">
    <location>
        <begin position="16"/>
        <end position="35"/>
    </location>
</feature>
<evidence type="ECO:0000313" key="3">
    <source>
        <dbReference type="Proteomes" id="UP001189619"/>
    </source>
</evidence>
<evidence type="ECO:0000313" key="2">
    <source>
        <dbReference type="EMBL" id="CAJ1002006.1"/>
    </source>
</evidence>